<name>A0ABQ2Z3B3_9ACTN</name>
<proteinExistence type="predicted"/>
<sequence>MFAGVTTMAGSAAAATGPKAGDFCTSADLGKRRPVVKTAFVEPTITHFKGYYITAGSTGSQTVTVKNETTITVEVGLDVKLSAEFGSELLGKVGASVGLSVKTTASATSSETQTITWDFRNPGHYGLYQGTRKITGEYASLNCNRVVQSSGTVSTQWVERPGSTYTTFSTIEEGAVRCEDTVPADSIMRKAQEHLGCKIAPSDKSARKALKPAVTPSKFGPLDPGTLPPGFTCDTPSSGAYAAARRTPESPNRSSSTARPANA</sequence>
<accession>A0ABQ2Z3B3</accession>
<comment type="caution">
    <text evidence="2">The sequence shown here is derived from an EMBL/GenBank/DDBJ whole genome shotgun (WGS) entry which is preliminary data.</text>
</comment>
<evidence type="ECO:0000256" key="1">
    <source>
        <dbReference type="SAM" id="MobiDB-lite"/>
    </source>
</evidence>
<gene>
    <name evidence="2" type="ORF">GCM10010324_58240</name>
</gene>
<evidence type="ECO:0000313" key="2">
    <source>
        <dbReference type="EMBL" id="GGY03670.1"/>
    </source>
</evidence>
<keyword evidence="3" id="KW-1185">Reference proteome</keyword>
<protein>
    <submittedName>
        <fullName evidence="2">Uncharacterized protein</fullName>
    </submittedName>
</protein>
<feature type="compositionally biased region" description="Polar residues" evidence="1">
    <location>
        <begin position="249"/>
        <end position="263"/>
    </location>
</feature>
<feature type="region of interest" description="Disordered" evidence="1">
    <location>
        <begin position="206"/>
        <end position="263"/>
    </location>
</feature>
<reference evidence="3" key="1">
    <citation type="journal article" date="2019" name="Int. J. Syst. Evol. Microbiol.">
        <title>The Global Catalogue of Microorganisms (GCM) 10K type strain sequencing project: providing services to taxonomists for standard genome sequencing and annotation.</title>
        <authorList>
            <consortium name="The Broad Institute Genomics Platform"/>
            <consortium name="The Broad Institute Genome Sequencing Center for Infectious Disease"/>
            <person name="Wu L."/>
            <person name="Ma J."/>
        </authorList>
    </citation>
    <scope>NUCLEOTIDE SEQUENCE [LARGE SCALE GENOMIC DNA]</scope>
    <source>
        <strain evidence="3">JCM 4586</strain>
    </source>
</reference>
<evidence type="ECO:0000313" key="3">
    <source>
        <dbReference type="Proteomes" id="UP000659223"/>
    </source>
</evidence>
<dbReference type="EMBL" id="BMUT01000015">
    <property type="protein sequence ID" value="GGY03670.1"/>
    <property type="molecule type" value="Genomic_DNA"/>
</dbReference>
<dbReference type="Proteomes" id="UP000659223">
    <property type="component" value="Unassembled WGS sequence"/>
</dbReference>
<organism evidence="2 3">
    <name type="scientific">Streptomyces hiroshimensis</name>
    <dbReference type="NCBI Taxonomy" id="66424"/>
    <lineage>
        <taxon>Bacteria</taxon>
        <taxon>Bacillati</taxon>
        <taxon>Actinomycetota</taxon>
        <taxon>Actinomycetes</taxon>
        <taxon>Kitasatosporales</taxon>
        <taxon>Streptomycetaceae</taxon>
        <taxon>Streptomyces</taxon>
    </lineage>
</organism>